<dbReference type="Gene3D" id="3.20.20.80">
    <property type="entry name" value="Glycosidases"/>
    <property type="match status" value="1"/>
</dbReference>
<dbReference type="EMBL" id="QLII01000001">
    <property type="protein sequence ID" value="RAI75227.1"/>
    <property type="molecule type" value="Genomic_DNA"/>
</dbReference>
<gene>
    <name evidence="1" type="ORF">HMF3257_15355</name>
</gene>
<comment type="caution">
    <text evidence="1">The sequence shown here is derived from an EMBL/GenBank/DDBJ whole genome shotgun (WGS) entry which is preliminary data.</text>
</comment>
<dbReference type="RefSeq" id="WP_111343423.1">
    <property type="nucleotide sequence ID" value="NZ_QLII01000001.1"/>
</dbReference>
<dbReference type="SUPFAM" id="SSF51445">
    <property type="entry name" value="(Trans)glycosidases"/>
    <property type="match status" value="1"/>
</dbReference>
<evidence type="ECO:0000313" key="1">
    <source>
        <dbReference type="EMBL" id="RAI75227.1"/>
    </source>
</evidence>
<keyword evidence="2" id="KW-1185">Reference proteome</keyword>
<name>A0A327NJ90_9BACT</name>
<protein>
    <submittedName>
        <fullName evidence="1">Uncharacterized protein</fullName>
    </submittedName>
</protein>
<dbReference type="Proteomes" id="UP000249016">
    <property type="component" value="Unassembled WGS sequence"/>
</dbReference>
<sequence>MQSFTFGIYPGSAVGIPASEGGLAIGSPDIAARICEALDDLQPQGKSFVVRAYVQYIGKGQSVWPTPENARQYVSDTRKLDFVLCYRAIDDPLENWIRYIQETVQQYGSDLISLQITEEPNSKEAGGDAISPDVRPALIAGVLAAKEEIRRLGLSIRVGFSTTIIFDSNDDFWPEIGRLGGSAFVAALDYVALDFFPDVFVPLPPNVVLSDGVRGVLHQFRYVNMAQAAIPFSVPIFIGENGWPTSPTRPYERQSQMLEAIMRAVYEHRETFNIRGYTYFNLRDTNSTNPDIFYQFGLLRDDYSPKPAYAAFKKLVAELSL</sequence>
<organism evidence="1 2">
    <name type="scientific">Spirosoma telluris</name>
    <dbReference type="NCBI Taxonomy" id="2183553"/>
    <lineage>
        <taxon>Bacteria</taxon>
        <taxon>Pseudomonadati</taxon>
        <taxon>Bacteroidota</taxon>
        <taxon>Cytophagia</taxon>
        <taxon>Cytophagales</taxon>
        <taxon>Cytophagaceae</taxon>
        <taxon>Spirosoma</taxon>
    </lineage>
</organism>
<proteinExistence type="predicted"/>
<dbReference type="OrthoDB" id="525131at2"/>
<reference evidence="1 2" key="1">
    <citation type="submission" date="2018-06" db="EMBL/GenBank/DDBJ databases">
        <title>Spirosoma sp. HMF3257 Genome sequencing and assembly.</title>
        <authorList>
            <person name="Kang H."/>
            <person name="Cha I."/>
            <person name="Kim H."/>
            <person name="Kang J."/>
            <person name="Joh K."/>
        </authorList>
    </citation>
    <scope>NUCLEOTIDE SEQUENCE [LARGE SCALE GENOMIC DNA]</scope>
    <source>
        <strain evidence="1 2">HMF3257</strain>
    </source>
</reference>
<dbReference type="AlphaFoldDB" id="A0A327NJ90"/>
<accession>A0A327NJ90</accession>
<evidence type="ECO:0000313" key="2">
    <source>
        <dbReference type="Proteomes" id="UP000249016"/>
    </source>
</evidence>
<dbReference type="InterPro" id="IPR017853">
    <property type="entry name" value="GH"/>
</dbReference>